<proteinExistence type="predicted"/>
<evidence type="ECO:0000313" key="2">
    <source>
        <dbReference type="Proteomes" id="UP000299102"/>
    </source>
</evidence>
<organism evidence="1 2">
    <name type="scientific">Eumeta variegata</name>
    <name type="common">Bagworm moth</name>
    <name type="synonym">Eumeta japonica</name>
    <dbReference type="NCBI Taxonomy" id="151549"/>
    <lineage>
        <taxon>Eukaryota</taxon>
        <taxon>Metazoa</taxon>
        <taxon>Ecdysozoa</taxon>
        <taxon>Arthropoda</taxon>
        <taxon>Hexapoda</taxon>
        <taxon>Insecta</taxon>
        <taxon>Pterygota</taxon>
        <taxon>Neoptera</taxon>
        <taxon>Endopterygota</taxon>
        <taxon>Lepidoptera</taxon>
        <taxon>Glossata</taxon>
        <taxon>Ditrysia</taxon>
        <taxon>Tineoidea</taxon>
        <taxon>Psychidae</taxon>
        <taxon>Oiketicinae</taxon>
        <taxon>Eumeta</taxon>
    </lineage>
</organism>
<dbReference type="Proteomes" id="UP000299102">
    <property type="component" value="Unassembled WGS sequence"/>
</dbReference>
<dbReference type="EMBL" id="BGZK01000293">
    <property type="protein sequence ID" value="GBP34740.1"/>
    <property type="molecule type" value="Genomic_DNA"/>
</dbReference>
<sequence length="156" mass="17701">MSCLKEHTSILWFGQKIQKITKGKGVKQGCPLSPRLSTIVLDDVLRTLENAFKTKIKMLVRDPINKSIAKQRQEINGVLITPVDTIQYLGTYLTSELSRRDTIKARCKQAIRNTKGLISYIKKTEMHWKIAELIYNTGNLSLHGIQSECSSVNQIK</sequence>
<evidence type="ECO:0000313" key="1">
    <source>
        <dbReference type="EMBL" id="GBP34740.1"/>
    </source>
</evidence>
<accession>A0A4C1V857</accession>
<keyword evidence="2" id="KW-1185">Reference proteome</keyword>
<protein>
    <recommendedName>
        <fullName evidence="3">Reverse transcriptase domain-containing protein</fullName>
    </recommendedName>
</protein>
<dbReference type="AlphaFoldDB" id="A0A4C1V857"/>
<evidence type="ECO:0008006" key="3">
    <source>
        <dbReference type="Google" id="ProtNLM"/>
    </source>
</evidence>
<name>A0A4C1V857_EUMVA</name>
<dbReference type="OrthoDB" id="7987018at2759"/>
<comment type="caution">
    <text evidence="1">The sequence shown here is derived from an EMBL/GenBank/DDBJ whole genome shotgun (WGS) entry which is preliminary data.</text>
</comment>
<gene>
    <name evidence="1" type="ORF">EVAR_25744_1</name>
</gene>
<reference evidence="1 2" key="1">
    <citation type="journal article" date="2019" name="Commun. Biol.">
        <title>The bagworm genome reveals a unique fibroin gene that provides high tensile strength.</title>
        <authorList>
            <person name="Kono N."/>
            <person name="Nakamura H."/>
            <person name="Ohtoshi R."/>
            <person name="Tomita M."/>
            <person name="Numata K."/>
            <person name="Arakawa K."/>
        </authorList>
    </citation>
    <scope>NUCLEOTIDE SEQUENCE [LARGE SCALE GENOMIC DNA]</scope>
</reference>